<keyword evidence="2 5" id="KW-0436">Ligase</keyword>
<protein>
    <submittedName>
        <fullName evidence="5">D-alanine-D-alanine ligase-like protein</fullName>
    </submittedName>
</protein>
<dbReference type="Pfam" id="PF07478">
    <property type="entry name" value="Dala_Dala_lig_C"/>
    <property type="match status" value="1"/>
</dbReference>
<dbReference type="InterPro" id="IPR013815">
    <property type="entry name" value="ATP_grasp_subdomain_1"/>
</dbReference>
<keyword evidence="3" id="KW-0067">ATP-binding</keyword>
<evidence type="ECO:0000313" key="6">
    <source>
        <dbReference type="Proteomes" id="UP000034539"/>
    </source>
</evidence>
<name>A0A0G0Q2L2_9BACT</name>
<evidence type="ECO:0000259" key="4">
    <source>
        <dbReference type="PROSITE" id="PS50975"/>
    </source>
</evidence>
<dbReference type="GO" id="GO:0046872">
    <property type="term" value="F:metal ion binding"/>
    <property type="evidence" value="ECO:0007669"/>
    <property type="project" value="InterPro"/>
</dbReference>
<proteinExistence type="inferred from homology"/>
<dbReference type="GO" id="GO:0005524">
    <property type="term" value="F:ATP binding"/>
    <property type="evidence" value="ECO:0007669"/>
    <property type="project" value="UniProtKB-UniRule"/>
</dbReference>
<evidence type="ECO:0000256" key="2">
    <source>
        <dbReference type="ARBA" id="ARBA00022598"/>
    </source>
</evidence>
<evidence type="ECO:0000256" key="3">
    <source>
        <dbReference type="PROSITE-ProRule" id="PRU00409"/>
    </source>
</evidence>
<dbReference type="Gene3D" id="3.30.1490.20">
    <property type="entry name" value="ATP-grasp fold, A domain"/>
    <property type="match status" value="1"/>
</dbReference>
<comment type="caution">
    <text evidence="5">The sequence shown here is derived from an EMBL/GenBank/DDBJ whole genome shotgun (WGS) entry which is preliminary data.</text>
</comment>
<sequence length="341" mass="38700">MNTAQINQVKKITILHNIDTSFLYGEEDILVEKEYQDDINSIRQVFDSSGFQTELYEVDENTFDGISDIKTDFFFNLSYGIGSVPKTEDKIPKLLATTGIPYSGATAEGLLLTTDKALTKKVFQENGIPTPRYQLFENPNTKIDKSLTFPLFVKPVAEDCSVGIDNNSIVENQRQLKERINLVLSTYKQPALVEKYINTREFRIPMIGNGEDITILPISELVFGPSFTKNNLWKIDDFETKFVKESIKYKDTNIVCPAKLDPEIEREIKEFSLLAYRKIGARDYARIDIRLDEGNSPYFLEVNMNPGLGLEDTMITSAKAAGYTYDSFILKLLNIALSRSN</sequence>
<evidence type="ECO:0000256" key="1">
    <source>
        <dbReference type="ARBA" id="ARBA00010871"/>
    </source>
</evidence>
<dbReference type="AlphaFoldDB" id="A0A0G0Q2L2"/>
<comment type="similarity">
    <text evidence="1">Belongs to the D-alanine--D-alanine ligase family.</text>
</comment>
<accession>A0A0G0Q2L2</accession>
<dbReference type="SUPFAM" id="SSF56059">
    <property type="entry name" value="Glutathione synthetase ATP-binding domain-like"/>
    <property type="match status" value="1"/>
</dbReference>
<keyword evidence="3" id="KW-0547">Nucleotide-binding</keyword>
<dbReference type="PANTHER" id="PTHR23132:SF23">
    <property type="entry name" value="D-ALANINE--D-ALANINE LIGASE B"/>
    <property type="match status" value="1"/>
</dbReference>
<dbReference type="PANTHER" id="PTHR23132">
    <property type="entry name" value="D-ALANINE--D-ALANINE LIGASE"/>
    <property type="match status" value="1"/>
</dbReference>
<gene>
    <name evidence="5" type="ORF">UT63_C0002G0018</name>
</gene>
<feature type="domain" description="ATP-grasp" evidence="4">
    <location>
        <begin position="120"/>
        <end position="334"/>
    </location>
</feature>
<organism evidence="5 6">
    <name type="scientific">Candidatus Gottesmanbacteria bacterium GW2011_GWC2_39_8</name>
    <dbReference type="NCBI Taxonomy" id="1618450"/>
    <lineage>
        <taxon>Bacteria</taxon>
        <taxon>Candidatus Gottesmaniibacteriota</taxon>
    </lineage>
</organism>
<dbReference type="InterPro" id="IPR011761">
    <property type="entry name" value="ATP-grasp"/>
</dbReference>
<dbReference type="InterPro" id="IPR011095">
    <property type="entry name" value="Dala_Dala_lig_C"/>
</dbReference>
<dbReference type="Proteomes" id="UP000034539">
    <property type="component" value="Unassembled WGS sequence"/>
</dbReference>
<reference evidence="5 6" key="1">
    <citation type="journal article" date="2015" name="Nature">
        <title>rRNA introns, odd ribosomes, and small enigmatic genomes across a large radiation of phyla.</title>
        <authorList>
            <person name="Brown C.T."/>
            <person name="Hug L.A."/>
            <person name="Thomas B.C."/>
            <person name="Sharon I."/>
            <person name="Castelle C.J."/>
            <person name="Singh A."/>
            <person name="Wilkins M.J."/>
            <person name="Williams K.H."/>
            <person name="Banfield J.F."/>
        </authorList>
    </citation>
    <scope>NUCLEOTIDE SEQUENCE [LARGE SCALE GENOMIC DNA]</scope>
</reference>
<dbReference type="Gene3D" id="3.30.470.20">
    <property type="entry name" value="ATP-grasp fold, B domain"/>
    <property type="match status" value="1"/>
</dbReference>
<dbReference type="GO" id="GO:0008716">
    <property type="term" value="F:D-alanine-D-alanine ligase activity"/>
    <property type="evidence" value="ECO:0007669"/>
    <property type="project" value="InterPro"/>
</dbReference>
<evidence type="ECO:0000313" key="5">
    <source>
        <dbReference type="EMBL" id="KKR34373.1"/>
    </source>
</evidence>
<dbReference type="PROSITE" id="PS50975">
    <property type="entry name" value="ATP_GRASP"/>
    <property type="match status" value="1"/>
</dbReference>
<dbReference type="EMBL" id="LBXN01000002">
    <property type="protein sequence ID" value="KKR34373.1"/>
    <property type="molecule type" value="Genomic_DNA"/>
</dbReference>